<keyword evidence="1" id="KW-0472">Membrane</keyword>
<protein>
    <submittedName>
        <fullName evidence="2">Uncharacterized protein</fullName>
    </submittedName>
</protein>
<reference evidence="2 3" key="1">
    <citation type="submission" date="2019-05" db="EMBL/GenBank/DDBJ databases">
        <authorList>
            <person name="Qu J.-H."/>
        </authorList>
    </citation>
    <scope>NUCLEOTIDE SEQUENCE [LARGE SCALE GENOMIC DNA]</scope>
    <source>
        <strain evidence="2 3">NS28</strain>
    </source>
</reference>
<name>A0A5M8R2D0_9BACT</name>
<keyword evidence="1" id="KW-0812">Transmembrane</keyword>
<gene>
    <name evidence="2" type="ORF">FEM33_05035</name>
</gene>
<evidence type="ECO:0000313" key="3">
    <source>
        <dbReference type="Proteomes" id="UP000323994"/>
    </source>
</evidence>
<feature type="transmembrane region" description="Helical" evidence="1">
    <location>
        <begin position="23"/>
        <end position="41"/>
    </location>
</feature>
<dbReference type="Proteomes" id="UP000323994">
    <property type="component" value="Unassembled WGS sequence"/>
</dbReference>
<dbReference type="EMBL" id="VBSN01000026">
    <property type="protein sequence ID" value="KAA6440893.1"/>
    <property type="molecule type" value="Genomic_DNA"/>
</dbReference>
<keyword evidence="1" id="KW-1133">Transmembrane helix</keyword>
<sequence length="170" mass="18858">MIIAISSVHQNVVLKGMKDILESISYVVAIIGGVAGAIFYFQKKHNFSSVNFDTQFTGNLGNEGNIGDDVAPSHYVELELTATNGTVSGIANTRRLTSETQWSGLSVAGKRKSNVAYLDITHVRGGRVIYVHKFTLTLKNNNFYWKKISTEDNDFFPETATLFKYVNQTL</sequence>
<evidence type="ECO:0000256" key="1">
    <source>
        <dbReference type="SAM" id="Phobius"/>
    </source>
</evidence>
<accession>A0A5M8R2D0</accession>
<comment type="caution">
    <text evidence="2">The sequence shown here is derived from an EMBL/GenBank/DDBJ whole genome shotgun (WGS) entry which is preliminary data.</text>
</comment>
<dbReference type="RefSeq" id="WP_139011010.1">
    <property type="nucleotide sequence ID" value="NZ_VBSN01000026.1"/>
</dbReference>
<organism evidence="2 3">
    <name type="scientific">Dyadobacter flavalbus</name>
    <dbReference type="NCBI Taxonomy" id="2579942"/>
    <lineage>
        <taxon>Bacteria</taxon>
        <taxon>Pseudomonadati</taxon>
        <taxon>Bacteroidota</taxon>
        <taxon>Cytophagia</taxon>
        <taxon>Cytophagales</taxon>
        <taxon>Spirosomataceae</taxon>
        <taxon>Dyadobacter</taxon>
    </lineage>
</organism>
<dbReference type="AlphaFoldDB" id="A0A5M8R2D0"/>
<evidence type="ECO:0000313" key="2">
    <source>
        <dbReference type="EMBL" id="KAA6440893.1"/>
    </source>
</evidence>
<proteinExistence type="predicted"/>
<keyword evidence="3" id="KW-1185">Reference proteome</keyword>